<comment type="function">
    <text evidence="3">Ring cyclization and eight-electron oxidation of 3a-(2-amino-2-carboxyethyl)-4,5-dioxo-4,5,6,7,8,9-hexahydroquinoline-7,9-dicarboxylic-acid to PQQ.</text>
</comment>
<protein>
    <recommendedName>
        <fullName evidence="3">Pyrroloquinoline-quinone synthase</fullName>
        <ecNumber evidence="3">1.3.3.11</ecNumber>
    </recommendedName>
    <alternativeName>
        <fullName evidence="3">Coenzyme PQQ synthesis protein C</fullName>
    </alternativeName>
    <alternativeName>
        <fullName evidence="3">Pyrroloquinoline quinone biosynthesis protein C</fullName>
    </alternativeName>
</protein>
<evidence type="ECO:0000313" key="6">
    <source>
        <dbReference type="EMBL" id="ROO25546.1"/>
    </source>
</evidence>
<organism evidence="6 7">
    <name type="scientific">Salinisphaera orenii YIM 95161</name>
    <dbReference type="NCBI Taxonomy" id="1051139"/>
    <lineage>
        <taxon>Bacteria</taxon>
        <taxon>Pseudomonadati</taxon>
        <taxon>Pseudomonadota</taxon>
        <taxon>Gammaproteobacteria</taxon>
        <taxon>Salinisphaerales</taxon>
        <taxon>Salinisphaeraceae</taxon>
        <taxon>Salinisphaera</taxon>
    </lineage>
</organism>
<dbReference type="OrthoDB" id="9800756at2"/>
<dbReference type="InterPro" id="IPR004305">
    <property type="entry name" value="Thiaminase-2/PQQC"/>
</dbReference>
<dbReference type="UniPathway" id="UPA00539"/>
<dbReference type="GO" id="GO:0033732">
    <property type="term" value="F:pyrroloquinoline-quinone synthase activity"/>
    <property type="evidence" value="ECO:0007669"/>
    <property type="project" value="UniProtKB-EC"/>
</dbReference>
<gene>
    <name evidence="3" type="primary">pqqC</name>
    <name evidence="6" type="ORF">SAHL_14280</name>
</gene>
<dbReference type="Pfam" id="PF03070">
    <property type="entry name" value="TENA_THI-4"/>
    <property type="match status" value="1"/>
</dbReference>
<dbReference type="InterPro" id="IPR011845">
    <property type="entry name" value="PqqC"/>
</dbReference>
<comment type="catalytic activity">
    <reaction evidence="3">
        <text>6-(2-amino-2-carboxyethyl)-7,8-dioxo-1,2,3,4,7,8-hexahydroquinoline-2,4-dicarboxylate + 3 O2 = pyrroloquinoline quinone + 2 H2O2 + 2 H2O + H(+)</text>
        <dbReference type="Rhea" id="RHEA:10692"/>
        <dbReference type="ChEBI" id="CHEBI:15377"/>
        <dbReference type="ChEBI" id="CHEBI:15378"/>
        <dbReference type="ChEBI" id="CHEBI:15379"/>
        <dbReference type="ChEBI" id="CHEBI:16240"/>
        <dbReference type="ChEBI" id="CHEBI:58442"/>
        <dbReference type="ChEBI" id="CHEBI:58778"/>
        <dbReference type="EC" id="1.3.3.11"/>
    </reaction>
</comment>
<evidence type="ECO:0000313" key="7">
    <source>
        <dbReference type="Proteomes" id="UP000285123"/>
    </source>
</evidence>
<evidence type="ECO:0000256" key="3">
    <source>
        <dbReference type="HAMAP-Rule" id="MF_00654"/>
    </source>
</evidence>
<dbReference type="PANTHER" id="PTHR40279">
    <property type="entry name" value="PQQC-LIKE PROTEIN"/>
    <property type="match status" value="1"/>
</dbReference>
<comment type="caution">
    <text evidence="6">The sequence shown here is derived from an EMBL/GenBank/DDBJ whole genome shotgun (WGS) entry which is preliminary data.</text>
</comment>
<evidence type="ECO:0000259" key="5">
    <source>
        <dbReference type="Pfam" id="PF03070"/>
    </source>
</evidence>
<accession>A0A423PIY2</accession>
<dbReference type="NCBIfam" id="TIGR02111">
    <property type="entry name" value="PQQ_syn_pqqC"/>
    <property type="match status" value="1"/>
</dbReference>
<sequence>MNRPESVTGAAGADETRGRAAPVAPAAAGTSAPAAPWPRDEFEARLRALGARYHIHHPYHRMMHEGRCTKDQIRGWVINRYYYQVCIPIKDANVLANCPDPAVRREWVQRIIDHDGAPGETGGIEAWLALADACGLDRERVAALTDVLPGVRFAVDAYVNFARRASWQEAACSSLTELFAPEIHQQRLTGWPDHYPWIDDAGLTYFRKRLSEARRDVEHGLAITLDHFTTRADQEHALSILQFKLDVLWSMLDAMWMAYVADMPPYHSCAEPRP</sequence>
<dbReference type="SUPFAM" id="SSF48613">
    <property type="entry name" value="Heme oxygenase-like"/>
    <property type="match status" value="1"/>
</dbReference>
<name>A0A423PIY2_9GAMM</name>
<dbReference type="Gene3D" id="1.20.910.10">
    <property type="entry name" value="Heme oxygenase-like"/>
    <property type="match status" value="1"/>
</dbReference>
<keyword evidence="1 3" id="KW-0884">PQQ biosynthesis</keyword>
<dbReference type="InterPro" id="IPR016084">
    <property type="entry name" value="Haem_Oase-like_multi-hlx"/>
</dbReference>
<evidence type="ECO:0000256" key="2">
    <source>
        <dbReference type="ARBA" id="ARBA00023002"/>
    </source>
</evidence>
<evidence type="ECO:0000256" key="1">
    <source>
        <dbReference type="ARBA" id="ARBA00022905"/>
    </source>
</evidence>
<dbReference type="RefSeq" id="WP_123592080.1">
    <property type="nucleotide sequence ID" value="NZ_AYKF01000112.1"/>
</dbReference>
<dbReference type="HAMAP" id="MF_00654">
    <property type="entry name" value="PQQ_syn_PqqC"/>
    <property type="match status" value="1"/>
</dbReference>
<comment type="pathway">
    <text evidence="3">Cofactor biosynthesis; pyrroloquinoline quinone biosynthesis.</text>
</comment>
<dbReference type="PANTHER" id="PTHR40279:SF3">
    <property type="entry name" value="4-AMINOBENZOATE SYNTHASE"/>
    <property type="match status" value="1"/>
</dbReference>
<feature type="region of interest" description="Disordered" evidence="4">
    <location>
        <begin position="1"/>
        <end position="36"/>
    </location>
</feature>
<dbReference type="GO" id="GO:0018189">
    <property type="term" value="P:pyrroloquinoline quinone biosynthetic process"/>
    <property type="evidence" value="ECO:0007669"/>
    <property type="project" value="UniProtKB-UniRule"/>
</dbReference>
<dbReference type="Proteomes" id="UP000285123">
    <property type="component" value="Unassembled WGS sequence"/>
</dbReference>
<comment type="similarity">
    <text evidence="3">Belongs to the PqqC family.</text>
</comment>
<evidence type="ECO:0000256" key="4">
    <source>
        <dbReference type="SAM" id="MobiDB-lite"/>
    </source>
</evidence>
<feature type="domain" description="Thiaminase-2/PQQC" evidence="5">
    <location>
        <begin position="44"/>
        <end position="253"/>
    </location>
</feature>
<dbReference type="EC" id="1.3.3.11" evidence="3"/>
<dbReference type="EMBL" id="AYKF01000112">
    <property type="protein sequence ID" value="ROO25546.1"/>
    <property type="molecule type" value="Genomic_DNA"/>
</dbReference>
<reference evidence="6 7" key="1">
    <citation type="submission" date="2013-10" db="EMBL/GenBank/DDBJ databases">
        <title>Salinisphaera halophila YIM 95161 Genome Sequencing.</title>
        <authorList>
            <person name="Lai Q."/>
            <person name="Li C."/>
            <person name="Shao Z."/>
        </authorList>
    </citation>
    <scope>NUCLEOTIDE SEQUENCE [LARGE SCALE GENOMIC DNA]</scope>
    <source>
        <strain evidence="6 7">YIM 95161</strain>
    </source>
</reference>
<dbReference type="AlphaFoldDB" id="A0A423PIY2"/>
<proteinExistence type="inferred from homology"/>
<keyword evidence="2 3" id="KW-0560">Oxidoreductase</keyword>
<dbReference type="InterPro" id="IPR039068">
    <property type="entry name" value="PqqC-like"/>
</dbReference>
<feature type="compositionally biased region" description="Low complexity" evidence="4">
    <location>
        <begin position="20"/>
        <end position="34"/>
    </location>
</feature>